<dbReference type="Pfam" id="PF10990">
    <property type="entry name" value="DUF2809"/>
    <property type="match status" value="1"/>
</dbReference>
<dbReference type="RefSeq" id="WP_301189252.1">
    <property type="nucleotide sequence ID" value="NZ_JAPDPJ010000005.1"/>
</dbReference>
<dbReference type="AlphaFoldDB" id="A0AAE3M2R2"/>
<protein>
    <submittedName>
        <fullName evidence="2">DUF2809 domain-containing protein</fullName>
    </submittedName>
</protein>
<accession>A0AAE3M2R2</accession>
<gene>
    <name evidence="2" type="ORF">OM075_04340</name>
</gene>
<feature type="transmembrane region" description="Helical" evidence="1">
    <location>
        <begin position="36"/>
        <end position="54"/>
    </location>
</feature>
<sequence length="131" mass="15289">MNRNRIYYVLITVVTIVLGLASRQFADYFPFWIKEYLGDVLWALMVFWMFGVVFKRKQSVTIAAYAILFSFGIELSQLYHDTWIDAIRNTRLGGLVLGFGFLWSDLICYTIGVAIGFLLERFFYKSVLVKK</sequence>
<keyword evidence="1" id="KW-0472">Membrane</keyword>
<comment type="caution">
    <text evidence="2">The sequence shown here is derived from an EMBL/GenBank/DDBJ whole genome shotgun (WGS) entry which is preliminary data.</text>
</comment>
<dbReference type="Proteomes" id="UP001209229">
    <property type="component" value="Unassembled WGS sequence"/>
</dbReference>
<evidence type="ECO:0000313" key="3">
    <source>
        <dbReference type="Proteomes" id="UP001209229"/>
    </source>
</evidence>
<keyword evidence="3" id="KW-1185">Reference proteome</keyword>
<proteinExistence type="predicted"/>
<keyword evidence="1" id="KW-0812">Transmembrane</keyword>
<name>A0AAE3M2R2_9BACT</name>
<evidence type="ECO:0000256" key="1">
    <source>
        <dbReference type="SAM" id="Phobius"/>
    </source>
</evidence>
<reference evidence="2" key="1">
    <citation type="submission" date="2022-10" db="EMBL/GenBank/DDBJ databases">
        <authorList>
            <person name="Yu W.X."/>
        </authorList>
    </citation>
    <scope>NUCLEOTIDE SEQUENCE</scope>
    <source>
        <strain evidence="2">AAT</strain>
    </source>
</reference>
<evidence type="ECO:0000313" key="2">
    <source>
        <dbReference type="EMBL" id="MCW3785680.1"/>
    </source>
</evidence>
<dbReference type="EMBL" id="JAPDPJ010000005">
    <property type="protein sequence ID" value="MCW3785680.1"/>
    <property type="molecule type" value="Genomic_DNA"/>
</dbReference>
<keyword evidence="1" id="KW-1133">Transmembrane helix</keyword>
<dbReference type="InterPro" id="IPR021257">
    <property type="entry name" value="DUF2809"/>
</dbReference>
<feature type="transmembrane region" description="Helical" evidence="1">
    <location>
        <begin position="61"/>
        <end position="80"/>
    </location>
</feature>
<organism evidence="2 3">
    <name type="scientific">Plebeiibacterium sediminum</name>
    <dbReference type="NCBI Taxonomy" id="2992112"/>
    <lineage>
        <taxon>Bacteria</taxon>
        <taxon>Pseudomonadati</taxon>
        <taxon>Bacteroidota</taxon>
        <taxon>Bacteroidia</taxon>
        <taxon>Marinilabiliales</taxon>
        <taxon>Marinilabiliaceae</taxon>
        <taxon>Plebeiibacterium</taxon>
    </lineage>
</organism>
<feature type="transmembrane region" description="Helical" evidence="1">
    <location>
        <begin position="92"/>
        <end position="119"/>
    </location>
</feature>